<keyword evidence="6" id="KW-0498">Mitosis</keyword>
<keyword evidence="4" id="KW-0132">Cell division</keyword>
<dbReference type="Proteomes" id="UP000662931">
    <property type="component" value="Chromosome 4"/>
</dbReference>
<dbReference type="EMBL" id="CP064815">
    <property type="protein sequence ID" value="QPG76994.1"/>
    <property type="molecule type" value="Genomic_DNA"/>
</dbReference>
<dbReference type="PANTHER" id="PTHR21567:SF9">
    <property type="entry name" value="CLIP-ASSOCIATING PROTEIN"/>
    <property type="match status" value="1"/>
</dbReference>
<keyword evidence="10" id="KW-1185">Reference proteome</keyword>
<dbReference type="RefSeq" id="XP_038780559.1">
    <property type="nucleotide sequence ID" value="XM_038924631.1"/>
</dbReference>
<dbReference type="InterPro" id="IPR024395">
    <property type="entry name" value="CLASP_N_dom"/>
</dbReference>
<evidence type="ECO:0000259" key="8">
    <source>
        <dbReference type="SMART" id="SM01349"/>
    </source>
</evidence>
<dbReference type="InterPro" id="IPR034085">
    <property type="entry name" value="TOG"/>
</dbReference>
<feature type="compositionally biased region" description="Polar residues" evidence="7">
    <location>
        <begin position="970"/>
        <end position="979"/>
    </location>
</feature>
<evidence type="ECO:0000256" key="6">
    <source>
        <dbReference type="ARBA" id="ARBA00022776"/>
    </source>
</evidence>
<feature type="region of interest" description="Disordered" evidence="7">
    <location>
        <begin position="241"/>
        <end position="274"/>
    </location>
</feature>
<evidence type="ECO:0000256" key="1">
    <source>
        <dbReference type="ARBA" id="ARBA00004186"/>
    </source>
</evidence>
<dbReference type="Pfam" id="PF12348">
    <property type="entry name" value="CLASP_N"/>
    <property type="match status" value="1"/>
</dbReference>
<evidence type="ECO:0000256" key="4">
    <source>
        <dbReference type="ARBA" id="ARBA00022618"/>
    </source>
</evidence>
<feature type="domain" description="TOG" evidence="8">
    <location>
        <begin position="2"/>
        <end position="220"/>
    </location>
</feature>
<organism evidence="9 10">
    <name type="scientific">Eeniella nana</name>
    <name type="common">Yeast</name>
    <name type="synonym">Brettanomyces nanus</name>
    <dbReference type="NCBI Taxonomy" id="13502"/>
    <lineage>
        <taxon>Eukaryota</taxon>
        <taxon>Fungi</taxon>
        <taxon>Dikarya</taxon>
        <taxon>Ascomycota</taxon>
        <taxon>Saccharomycotina</taxon>
        <taxon>Pichiomycetes</taxon>
        <taxon>Pichiales</taxon>
        <taxon>Pichiaceae</taxon>
        <taxon>Brettanomyces</taxon>
    </lineage>
</organism>
<evidence type="ECO:0000256" key="3">
    <source>
        <dbReference type="ARBA" id="ARBA00016012"/>
    </source>
</evidence>
<dbReference type="GO" id="GO:0060172">
    <property type="term" value="P:astral microtubule depolymerization"/>
    <property type="evidence" value="ECO:0007669"/>
    <property type="project" value="TreeGrafter"/>
</dbReference>
<name>A0A875SEA8_EENNA</name>
<dbReference type="SUPFAM" id="SSF48371">
    <property type="entry name" value="ARM repeat"/>
    <property type="match status" value="1"/>
</dbReference>
<dbReference type="PANTHER" id="PTHR21567">
    <property type="entry name" value="CLASP"/>
    <property type="match status" value="1"/>
</dbReference>
<dbReference type="KEGG" id="bnn:FOA43_004388"/>
<dbReference type="OrthoDB" id="46159at2759"/>
<feature type="region of interest" description="Disordered" evidence="7">
    <location>
        <begin position="591"/>
        <end position="614"/>
    </location>
</feature>
<evidence type="ECO:0000256" key="5">
    <source>
        <dbReference type="ARBA" id="ARBA00022701"/>
    </source>
</evidence>
<evidence type="ECO:0000313" key="9">
    <source>
        <dbReference type="EMBL" id="QPG76994.1"/>
    </source>
</evidence>
<feature type="region of interest" description="Disordered" evidence="7">
    <location>
        <begin position="913"/>
        <end position="940"/>
    </location>
</feature>
<proteinExistence type="inferred from homology"/>
<dbReference type="GeneID" id="62197788"/>
<comment type="subcellular location">
    <subcellularLocation>
        <location evidence="1">Cytoplasm</location>
        <location evidence="1">Cytoskeleton</location>
        <location evidence="1">Spindle</location>
    </subcellularLocation>
</comment>
<dbReference type="SMART" id="SM01349">
    <property type="entry name" value="TOG"/>
    <property type="match status" value="2"/>
</dbReference>
<evidence type="ECO:0000313" key="10">
    <source>
        <dbReference type="Proteomes" id="UP000662931"/>
    </source>
</evidence>
<dbReference type="GO" id="GO:0005881">
    <property type="term" value="C:cytoplasmic microtubule"/>
    <property type="evidence" value="ECO:0007669"/>
    <property type="project" value="TreeGrafter"/>
</dbReference>
<accession>A0A875SEA8</accession>
<feature type="compositionally biased region" description="Basic and acidic residues" evidence="7">
    <location>
        <begin position="931"/>
        <end position="940"/>
    </location>
</feature>
<feature type="region of interest" description="Disordered" evidence="7">
    <location>
        <begin position="551"/>
        <end position="578"/>
    </location>
</feature>
<dbReference type="GO" id="GO:0005815">
    <property type="term" value="C:microtubule organizing center"/>
    <property type="evidence" value="ECO:0007669"/>
    <property type="project" value="TreeGrafter"/>
</dbReference>
<feature type="region of interest" description="Disordered" evidence="7">
    <location>
        <begin position="955"/>
        <end position="981"/>
    </location>
</feature>
<feature type="domain" description="TOG" evidence="8">
    <location>
        <begin position="301"/>
        <end position="544"/>
    </location>
</feature>
<keyword evidence="5" id="KW-0493">Microtubule</keyword>
<dbReference type="GO" id="GO:0005876">
    <property type="term" value="C:spindle microtubule"/>
    <property type="evidence" value="ECO:0007669"/>
    <property type="project" value="TreeGrafter"/>
</dbReference>
<dbReference type="InterPro" id="IPR016024">
    <property type="entry name" value="ARM-type_fold"/>
</dbReference>
<dbReference type="GO" id="GO:0051301">
    <property type="term" value="P:cell division"/>
    <property type="evidence" value="ECO:0007669"/>
    <property type="project" value="UniProtKB-KW"/>
</dbReference>
<sequence length="1287" mass="145678">MNGVDPTVLNDSVISHNVESSLQLVLQLKDHIKHEQVDLQYAQGYFDSLLLAFREPRLSIPAFSTICHLIKRVRIQRPSDLRLVHSKVVPFLFERLKEPKASIRNASMKAMVTVWESIPEEFEVDLKQRGFKNSDRIIRAGLLDMVAEIVKNSPEFSLLPFLPSVVCLLTDQDQTVVESASNLLVLYFNSGSSQNSVRARTELVNQLSSRHVTHTMSMRLLSRMKDSQRLVTLYKKRLTGSSSMSSDRTMFRSSSTSAAQQHQPPPPSSSSVSSLTNLEKIDCILATFPGFESVERLPALNFTSSSQLLESTKSWDGVFEGRETEQNWIKRDKIVKQLQSMLRGNAVNDYPEVLGQVIRSFKSCISKAALSLRTTLSSGTCQLCKELGMHLGKYLDGSTVDYLLASLLKLTYATKTIAHQRANLAILSLIRYANISPRMIIQIHSTSQDKNAQPRIYAASWIEIFLLKYAGNAQVIKSAQEYVDQIIEKGICDPMPSIREATRNTFWTLNNVCPENAQEILGTLSLSMVKALERSRGDFVRRFPRSRNLSHLASSKHELKSTEPRNPVRVASEDMKSKKYVPQSLHNTSGSAIRSIPFSRSNTRPPSRSVSGSYLKTGVGSRVAPEVKTEKIRREDAIYDMILSGSQSTQFNGIVELLKCRPGKLPVKFSSMLNKLTITNPSSLLPIFQDGESFKYMADYLSTDNIIRMCCFFSVKSQHSLSQLEISFILHSVPIDDMCLGVTNILMLCVDSSKLLDLNLSMQFVKYKQEFSKSCFDLISSVFANKSIRIEHRILSSVCEALLKCWEFSDRTEGSNYLNLLCAAMNKNKPIFQKCLSLADDDTMKQEVAEKLKVFIPKANIDQFEYSASDEEVNNFDESHLDGLTMVVRKDIGNNQVSDIETDMTMIMPKFKKSLPQQQRLSDGSVSNNENEDRNPFLDTEKAVTVNAAISVCTDNDGLGDEKMDPNLSKGDSSDTTPDMNRLTLTEETLKLEGNKKDSSALISPPRSSTEVESILELADPLAPLTDSSGKFSIYQDKFDYSKKIEELDSWYDFASFRIGYLEQESDIPFKHLLEKMGQGSISTNELYSLVYAIQGDKEIKCDDVECALLSYVNPEIANECLFVSLFLMRCCMKRTNGSRKKEIFEKLVELCKKLDENEDELYFAIQETMELVSNVEYYAERLEDKRSEKLTIPQTIMLLEVLYSVMSPSKISYENVFTLDILLFKKLKSNKTMIRKLAVMIYAKFYKYKEKSIRSRDGDQLIDDTIFNKLEEPQLQLIKCFSKNVK</sequence>
<dbReference type="Gene3D" id="1.25.10.10">
    <property type="entry name" value="Leucine-rich Repeat Variant"/>
    <property type="match status" value="2"/>
</dbReference>
<feature type="compositionally biased region" description="Polar residues" evidence="7">
    <location>
        <begin position="241"/>
        <end position="252"/>
    </location>
</feature>
<evidence type="ECO:0000256" key="7">
    <source>
        <dbReference type="SAM" id="MobiDB-lite"/>
    </source>
</evidence>
<keyword evidence="6" id="KW-0131">Cell cycle</keyword>
<dbReference type="GO" id="GO:0008017">
    <property type="term" value="F:microtubule binding"/>
    <property type="evidence" value="ECO:0007669"/>
    <property type="project" value="TreeGrafter"/>
</dbReference>
<comment type="similarity">
    <text evidence="2">Belongs to the CLASP family.</text>
</comment>
<reference evidence="9" key="1">
    <citation type="submission" date="2020-10" db="EMBL/GenBank/DDBJ databases">
        <authorList>
            <person name="Roach M.J.R."/>
        </authorList>
    </citation>
    <scope>NUCLEOTIDE SEQUENCE</scope>
    <source>
        <strain evidence="9">CBS 1945</strain>
    </source>
</reference>
<dbReference type="GO" id="GO:1990023">
    <property type="term" value="C:mitotic spindle midzone"/>
    <property type="evidence" value="ECO:0007669"/>
    <property type="project" value="TreeGrafter"/>
</dbReference>
<feature type="compositionally biased region" description="Polar residues" evidence="7">
    <location>
        <begin position="915"/>
        <end position="929"/>
    </location>
</feature>
<protein>
    <recommendedName>
        <fullName evidence="3">Protein STU1</fullName>
    </recommendedName>
</protein>
<dbReference type="GO" id="GO:0090307">
    <property type="term" value="P:mitotic spindle assembly"/>
    <property type="evidence" value="ECO:0007669"/>
    <property type="project" value="TreeGrafter"/>
</dbReference>
<evidence type="ECO:0000256" key="2">
    <source>
        <dbReference type="ARBA" id="ARBA00009549"/>
    </source>
</evidence>
<feature type="compositionally biased region" description="Low complexity" evidence="7">
    <location>
        <begin position="253"/>
        <end position="262"/>
    </location>
</feature>
<dbReference type="InterPro" id="IPR011989">
    <property type="entry name" value="ARM-like"/>
</dbReference>
<gene>
    <name evidence="9" type="ORF">FOA43_004388</name>
</gene>